<keyword evidence="1" id="KW-0812">Transmembrane</keyword>
<keyword evidence="3" id="KW-1185">Reference proteome</keyword>
<feature type="transmembrane region" description="Helical" evidence="1">
    <location>
        <begin position="42"/>
        <end position="59"/>
    </location>
</feature>
<proteinExistence type="predicted"/>
<dbReference type="AlphaFoldDB" id="A0A4Y8SCS5"/>
<dbReference type="EMBL" id="SOZE01000014">
    <property type="protein sequence ID" value="TFF36748.1"/>
    <property type="molecule type" value="Genomic_DNA"/>
</dbReference>
<gene>
    <name evidence="2" type="ORF">E2R66_14975</name>
</gene>
<evidence type="ECO:0008006" key="4">
    <source>
        <dbReference type="Google" id="ProtNLM"/>
    </source>
</evidence>
<name>A0A4Y8SCS5_9SPHI</name>
<evidence type="ECO:0000256" key="1">
    <source>
        <dbReference type="SAM" id="Phobius"/>
    </source>
</evidence>
<evidence type="ECO:0000313" key="2">
    <source>
        <dbReference type="EMBL" id="TFF36748.1"/>
    </source>
</evidence>
<feature type="transmembrane region" description="Helical" evidence="1">
    <location>
        <begin position="110"/>
        <end position="128"/>
    </location>
</feature>
<sequence length="140" mass="15732">MRLPSLLSLLGFIVLIIGTYCPMLRPLHLFNWNVYQMNQPYGLLLMLVGIIGVVCSVLNQSKVVRFTAYISFFLVVLLLIAAVLKVNGAFSFIPFKGLESFLIRQIKFKWGWYVLFAGPALAVLGATFPKNKLKVPPQQV</sequence>
<dbReference type="Proteomes" id="UP000297540">
    <property type="component" value="Unassembled WGS sequence"/>
</dbReference>
<keyword evidence="1" id="KW-0472">Membrane</keyword>
<reference evidence="2 3" key="1">
    <citation type="journal article" date="2017" name="Int. J. Syst. Evol. Microbiol.">
        <title>Mucilaginibacterpsychrotolerans sp. nov., isolated from peatlands.</title>
        <authorList>
            <person name="Deng Y."/>
            <person name="Shen L."/>
            <person name="Xu B."/>
            <person name="Liu Y."/>
            <person name="Gu Z."/>
            <person name="Liu H."/>
            <person name="Zhou Y."/>
        </authorList>
    </citation>
    <scope>NUCLEOTIDE SEQUENCE [LARGE SCALE GENOMIC DNA]</scope>
    <source>
        <strain evidence="2 3">NH7-4</strain>
    </source>
</reference>
<keyword evidence="1" id="KW-1133">Transmembrane helix</keyword>
<protein>
    <recommendedName>
        <fullName evidence="4">DUF4293 family protein</fullName>
    </recommendedName>
</protein>
<evidence type="ECO:0000313" key="3">
    <source>
        <dbReference type="Proteomes" id="UP000297540"/>
    </source>
</evidence>
<organism evidence="2 3">
    <name type="scientific">Mucilaginibacter psychrotolerans</name>
    <dbReference type="NCBI Taxonomy" id="1524096"/>
    <lineage>
        <taxon>Bacteria</taxon>
        <taxon>Pseudomonadati</taxon>
        <taxon>Bacteroidota</taxon>
        <taxon>Sphingobacteriia</taxon>
        <taxon>Sphingobacteriales</taxon>
        <taxon>Sphingobacteriaceae</taxon>
        <taxon>Mucilaginibacter</taxon>
    </lineage>
</organism>
<comment type="caution">
    <text evidence="2">The sequence shown here is derived from an EMBL/GenBank/DDBJ whole genome shotgun (WGS) entry which is preliminary data.</text>
</comment>
<dbReference type="OrthoDB" id="799709at2"/>
<feature type="transmembrane region" description="Helical" evidence="1">
    <location>
        <begin position="66"/>
        <end position="90"/>
    </location>
</feature>
<accession>A0A4Y8SCS5</accession>
<dbReference type="RefSeq" id="WP_133231963.1">
    <property type="nucleotide sequence ID" value="NZ_SOZE01000014.1"/>
</dbReference>